<comment type="subcellular location">
    <subcellularLocation>
        <location evidence="1">Cell membrane</location>
        <topology evidence="1">Multi-pass membrane protein</topology>
    </subcellularLocation>
</comment>
<dbReference type="PANTHER" id="PTHR12011">
    <property type="entry name" value="ADHESION G-PROTEIN COUPLED RECEPTOR"/>
    <property type="match status" value="1"/>
</dbReference>
<dbReference type="PRINTS" id="PR01128">
    <property type="entry name" value="EMR1HORMONER"/>
</dbReference>
<organism evidence="21 22">
    <name type="scientific">Geotrypetes seraphini</name>
    <name type="common">Gaboon caecilian</name>
    <name type="synonym">Caecilia seraphini</name>
    <dbReference type="NCBI Taxonomy" id="260995"/>
    <lineage>
        <taxon>Eukaryota</taxon>
        <taxon>Metazoa</taxon>
        <taxon>Chordata</taxon>
        <taxon>Craniata</taxon>
        <taxon>Vertebrata</taxon>
        <taxon>Euteleostomi</taxon>
        <taxon>Amphibia</taxon>
        <taxon>Gymnophiona</taxon>
        <taxon>Geotrypetes</taxon>
    </lineage>
</organism>
<dbReference type="InterPro" id="IPR049883">
    <property type="entry name" value="NOTCH1_EGF-like"/>
</dbReference>
<dbReference type="CTD" id="2015"/>
<dbReference type="SUPFAM" id="SSF57196">
    <property type="entry name" value="EGF/Laminin"/>
    <property type="match status" value="1"/>
</dbReference>
<protein>
    <submittedName>
        <fullName evidence="22">Adhesion G protein-coupled receptor E1</fullName>
    </submittedName>
</protein>
<dbReference type="InterPro" id="IPR001740">
    <property type="entry name" value="GPCR_2_EMR1-like_rcpt"/>
</dbReference>
<keyword evidence="4 16" id="KW-0245">EGF-like domain</keyword>
<dbReference type="PROSITE" id="PS01187">
    <property type="entry name" value="EGF_CA"/>
    <property type="match status" value="1"/>
</dbReference>
<feature type="transmembrane region" description="Helical" evidence="17">
    <location>
        <begin position="540"/>
        <end position="558"/>
    </location>
</feature>
<dbReference type="GeneID" id="117350655"/>
<dbReference type="InterPro" id="IPR057244">
    <property type="entry name" value="GAIN_B"/>
</dbReference>
<keyword evidence="10" id="KW-0297">G-protein coupled receptor</keyword>
<evidence type="ECO:0000259" key="20">
    <source>
        <dbReference type="PROSITE" id="PS50261"/>
    </source>
</evidence>
<dbReference type="Pfam" id="PF01825">
    <property type="entry name" value="GPS"/>
    <property type="match status" value="1"/>
</dbReference>
<feature type="domain" description="EGF-like" evidence="18">
    <location>
        <begin position="7"/>
        <end position="44"/>
    </location>
</feature>
<evidence type="ECO:0000256" key="2">
    <source>
        <dbReference type="ARBA" id="ARBA00007343"/>
    </source>
</evidence>
<dbReference type="FunFam" id="1.20.1070.10:FF:000054">
    <property type="entry name" value="Adhesion G protein-coupled receptor E3"/>
    <property type="match status" value="1"/>
</dbReference>
<feature type="transmembrane region" description="Helical" evidence="17">
    <location>
        <begin position="564"/>
        <end position="587"/>
    </location>
</feature>
<evidence type="ECO:0000256" key="4">
    <source>
        <dbReference type="ARBA" id="ARBA00022536"/>
    </source>
</evidence>
<dbReference type="Gene3D" id="2.10.25.10">
    <property type="entry name" value="Laminin"/>
    <property type="match status" value="1"/>
</dbReference>
<keyword evidence="21" id="KW-1185">Reference proteome</keyword>
<evidence type="ECO:0000313" key="22">
    <source>
        <dbReference type="RefSeq" id="XP_033780995.1"/>
    </source>
</evidence>
<keyword evidence="7" id="KW-0677">Repeat</keyword>
<evidence type="ECO:0000256" key="8">
    <source>
        <dbReference type="ARBA" id="ARBA00022837"/>
    </source>
</evidence>
<keyword evidence="3" id="KW-1003">Cell membrane</keyword>
<dbReference type="Pfam" id="PF07645">
    <property type="entry name" value="EGF_CA"/>
    <property type="match status" value="1"/>
</dbReference>
<keyword evidence="6" id="KW-0732">Signal</keyword>
<keyword evidence="15" id="KW-0807">Transducer</keyword>
<dbReference type="PRINTS" id="PR00249">
    <property type="entry name" value="GPCRSECRETIN"/>
</dbReference>
<dbReference type="InterPro" id="IPR046338">
    <property type="entry name" value="GAIN_dom_sf"/>
</dbReference>
<reference evidence="22" key="1">
    <citation type="submission" date="2025-08" db="UniProtKB">
        <authorList>
            <consortium name="RefSeq"/>
        </authorList>
    </citation>
    <scope>IDENTIFICATION</scope>
</reference>
<feature type="transmembrane region" description="Helical" evidence="17">
    <location>
        <begin position="365"/>
        <end position="383"/>
    </location>
</feature>
<keyword evidence="14" id="KW-0325">Glycoprotein</keyword>
<dbReference type="GO" id="GO:0005509">
    <property type="term" value="F:calcium ion binding"/>
    <property type="evidence" value="ECO:0007669"/>
    <property type="project" value="InterPro"/>
</dbReference>
<sequence>MSEVCEDENECIYSNACPRNSLCKNTPGSYYCRCKSGYRSSGNENFANGTAECVKDESKCQINNGIKNCTNSSLQSTEGASSSLQSDIKQSSNATSLNEVVENFGRVLNKTALWDILTPENISVVATLFLETMESAALAVMLRTAENRSQSVITKEIDLQSKMLEVNESCDETRDPLSLAAKGDRMTIHCSTIIGNKTQGSAGVAFVSYADMEKFLTGNFFSAQSTEPGTKLQGIQINSRVVTGMTSSVQKTHFTYPVNFTLQHIQEKGVTSKAICVFWDGGRRNGSWSGHGCASLHSNLTYTECSCDHLSSFAVLMAIEDSEDAPILWIITCVGIAFSLVCLGLAILTFVLCHPIRNANTSNHLQLSLCLFMGQLLFLVGIHRTNIKILCAIIAGFLHYFFLAAFSWMFLEALLLFLTVRNLKVVNYFNTRNIKTLYLSLFGYGFPLLIVAISAAVNPSGYGTKTSCWLSTKSNLIWSFMGPVCLFISVGLDLVFVAFLLLKINSILLTTTLWILRAKLSTVNADVSTLKNTRLLTFKAIAQLFILGCTWIFGFFQFGSIAVVMSYLFTIINSLQGAFIFLIHCVLNRQVREEYRQWFKRIHTLPTESQATVSTSKTMDSSTEMKERTLCKAPAEIPCRHTAKFM</sequence>
<evidence type="ECO:0000256" key="10">
    <source>
        <dbReference type="ARBA" id="ARBA00023040"/>
    </source>
</evidence>
<dbReference type="InterPro" id="IPR000152">
    <property type="entry name" value="EGF-type_Asp/Asn_hydroxyl_site"/>
</dbReference>
<feature type="transmembrane region" description="Helical" evidence="17">
    <location>
        <begin position="477"/>
        <end position="502"/>
    </location>
</feature>
<evidence type="ECO:0000256" key="13">
    <source>
        <dbReference type="ARBA" id="ARBA00023170"/>
    </source>
</evidence>
<evidence type="ECO:0000256" key="12">
    <source>
        <dbReference type="ARBA" id="ARBA00023157"/>
    </source>
</evidence>
<feature type="transmembrane region" description="Helical" evidence="17">
    <location>
        <begin position="389"/>
        <end position="417"/>
    </location>
</feature>
<evidence type="ECO:0000256" key="9">
    <source>
        <dbReference type="ARBA" id="ARBA00022989"/>
    </source>
</evidence>
<dbReference type="OrthoDB" id="1100386at2759"/>
<dbReference type="FunFam" id="2.10.25.10:FF:000038">
    <property type="entry name" value="Fibrillin 2"/>
    <property type="match status" value="1"/>
</dbReference>
<keyword evidence="9 17" id="KW-1133">Transmembrane helix</keyword>
<accession>A0A6P8PHZ3</accession>
<feature type="domain" description="GAIN-B" evidence="19">
    <location>
        <begin position="149"/>
        <end position="323"/>
    </location>
</feature>
<evidence type="ECO:0000256" key="17">
    <source>
        <dbReference type="SAM" id="Phobius"/>
    </source>
</evidence>
<dbReference type="PROSITE" id="PS50261">
    <property type="entry name" value="G_PROTEIN_RECEP_F2_4"/>
    <property type="match status" value="1"/>
</dbReference>
<evidence type="ECO:0000256" key="14">
    <source>
        <dbReference type="ARBA" id="ARBA00023180"/>
    </source>
</evidence>
<evidence type="ECO:0000259" key="19">
    <source>
        <dbReference type="PROSITE" id="PS50221"/>
    </source>
</evidence>
<dbReference type="SMART" id="SM00179">
    <property type="entry name" value="EGF_CA"/>
    <property type="match status" value="1"/>
</dbReference>
<evidence type="ECO:0000256" key="7">
    <source>
        <dbReference type="ARBA" id="ARBA00022737"/>
    </source>
</evidence>
<dbReference type="GO" id="GO:0004930">
    <property type="term" value="F:G protein-coupled receptor activity"/>
    <property type="evidence" value="ECO:0007669"/>
    <property type="project" value="UniProtKB-KW"/>
</dbReference>
<feature type="transmembrane region" description="Helical" evidence="17">
    <location>
        <begin position="327"/>
        <end position="353"/>
    </location>
</feature>
<dbReference type="FunCoup" id="A0A6P8PHZ3">
    <property type="interactions" value="137"/>
</dbReference>
<keyword evidence="13 22" id="KW-0675">Receptor</keyword>
<dbReference type="Gene3D" id="1.20.1070.10">
    <property type="entry name" value="Rhodopsin 7-helix transmembrane proteins"/>
    <property type="match status" value="1"/>
</dbReference>
<dbReference type="Gene3D" id="2.60.220.50">
    <property type="match status" value="1"/>
</dbReference>
<comment type="caution">
    <text evidence="16">Lacks conserved residue(s) required for the propagation of feature annotation.</text>
</comment>
<keyword evidence="5 17" id="KW-0812">Transmembrane</keyword>
<name>A0A6P8PHZ3_GEOSA</name>
<comment type="similarity">
    <text evidence="2">Belongs to the G-protein coupled receptor 2 family. Adhesion G-protein coupled receptor (ADGR) subfamily.</text>
</comment>
<dbReference type="CDD" id="cd00054">
    <property type="entry name" value="EGF_CA"/>
    <property type="match status" value="1"/>
</dbReference>
<evidence type="ECO:0000256" key="5">
    <source>
        <dbReference type="ARBA" id="ARBA00022692"/>
    </source>
</evidence>
<dbReference type="AlphaFoldDB" id="A0A6P8PHZ3"/>
<evidence type="ECO:0000313" key="21">
    <source>
        <dbReference type="Proteomes" id="UP000515159"/>
    </source>
</evidence>
<feature type="transmembrane region" description="Helical" evidence="17">
    <location>
        <begin position="437"/>
        <end position="457"/>
    </location>
</feature>
<dbReference type="KEGG" id="gsh:117350655"/>
<dbReference type="InterPro" id="IPR000832">
    <property type="entry name" value="GPCR_2_secretin-like"/>
</dbReference>
<evidence type="ECO:0000256" key="11">
    <source>
        <dbReference type="ARBA" id="ARBA00023136"/>
    </source>
</evidence>
<dbReference type="Proteomes" id="UP000515159">
    <property type="component" value="Chromosome 16"/>
</dbReference>
<keyword evidence="11 17" id="KW-0472">Membrane</keyword>
<dbReference type="InterPro" id="IPR000203">
    <property type="entry name" value="GPS"/>
</dbReference>
<dbReference type="GO" id="GO:0005886">
    <property type="term" value="C:plasma membrane"/>
    <property type="evidence" value="ECO:0007669"/>
    <property type="project" value="UniProtKB-SubCell"/>
</dbReference>
<dbReference type="InterPro" id="IPR018097">
    <property type="entry name" value="EGF_Ca-bd_CS"/>
</dbReference>
<evidence type="ECO:0000256" key="15">
    <source>
        <dbReference type="ARBA" id="ARBA00023224"/>
    </source>
</evidence>
<evidence type="ECO:0000256" key="1">
    <source>
        <dbReference type="ARBA" id="ARBA00004651"/>
    </source>
</evidence>
<dbReference type="PROSITE" id="PS00650">
    <property type="entry name" value="G_PROTEIN_RECEP_F2_2"/>
    <property type="match status" value="1"/>
</dbReference>
<dbReference type="PANTHER" id="PTHR12011:SF433">
    <property type="entry name" value="ADHESION G PROTEIN-COUPLED RECEPTOR E1-LIKE-RELATED"/>
    <property type="match status" value="1"/>
</dbReference>
<keyword evidence="8" id="KW-0106">Calcium</keyword>
<dbReference type="FunFam" id="2.60.220.50:FF:000022">
    <property type="entry name" value="Adhesion G protein-coupled receptor E3"/>
    <property type="match status" value="1"/>
</dbReference>
<dbReference type="InterPro" id="IPR001881">
    <property type="entry name" value="EGF-like_Ca-bd_dom"/>
</dbReference>
<dbReference type="InParanoid" id="A0A6P8PHZ3"/>
<dbReference type="GO" id="GO:0007166">
    <property type="term" value="P:cell surface receptor signaling pathway"/>
    <property type="evidence" value="ECO:0007669"/>
    <property type="project" value="InterPro"/>
</dbReference>
<dbReference type="GO" id="GO:0007189">
    <property type="term" value="P:adenylate cyclase-activating G protein-coupled receptor signaling pathway"/>
    <property type="evidence" value="ECO:0007669"/>
    <property type="project" value="TreeGrafter"/>
</dbReference>
<dbReference type="Pfam" id="PF00002">
    <property type="entry name" value="7tm_2"/>
    <property type="match status" value="1"/>
</dbReference>
<feature type="domain" description="G-protein coupled receptors family 2 profile 2" evidence="20">
    <location>
        <begin position="328"/>
        <end position="588"/>
    </location>
</feature>
<keyword evidence="12" id="KW-1015">Disulfide bond</keyword>
<dbReference type="PROSITE" id="PS50221">
    <property type="entry name" value="GAIN_B"/>
    <property type="match status" value="1"/>
</dbReference>
<evidence type="ECO:0000256" key="16">
    <source>
        <dbReference type="PROSITE-ProRule" id="PRU00076"/>
    </source>
</evidence>
<dbReference type="PROSITE" id="PS00010">
    <property type="entry name" value="ASX_HYDROXYL"/>
    <property type="match status" value="1"/>
</dbReference>
<dbReference type="InterPro" id="IPR000742">
    <property type="entry name" value="EGF"/>
</dbReference>
<evidence type="ECO:0000256" key="6">
    <source>
        <dbReference type="ARBA" id="ARBA00022729"/>
    </source>
</evidence>
<proteinExistence type="inferred from homology"/>
<evidence type="ECO:0000256" key="3">
    <source>
        <dbReference type="ARBA" id="ARBA00022475"/>
    </source>
</evidence>
<dbReference type="PROSITE" id="PS50026">
    <property type="entry name" value="EGF_3"/>
    <property type="match status" value="1"/>
</dbReference>
<dbReference type="InterPro" id="IPR017983">
    <property type="entry name" value="GPCR_2_secretin-like_CS"/>
</dbReference>
<dbReference type="RefSeq" id="XP_033780995.1">
    <property type="nucleotide sequence ID" value="XM_033925104.1"/>
</dbReference>
<evidence type="ECO:0000259" key="18">
    <source>
        <dbReference type="PROSITE" id="PS50026"/>
    </source>
</evidence>
<dbReference type="SMART" id="SM00303">
    <property type="entry name" value="GPS"/>
    <property type="match status" value="1"/>
</dbReference>
<gene>
    <name evidence="22" type="primary">ADGRE1</name>
</gene>
<dbReference type="InterPro" id="IPR017981">
    <property type="entry name" value="GPCR_2-like_7TM"/>
</dbReference>